<dbReference type="Gene3D" id="3.40.960.10">
    <property type="entry name" value="VSR Endonuclease"/>
    <property type="match status" value="1"/>
</dbReference>
<reference evidence="1" key="1">
    <citation type="submission" date="2018-10" db="EMBL/GenBank/DDBJ databases">
        <title>Hidden diversity of soil giant viruses.</title>
        <authorList>
            <person name="Schulz F."/>
            <person name="Alteio L."/>
            <person name="Goudeau D."/>
            <person name="Ryan E.M."/>
            <person name="Malmstrom R.R."/>
            <person name="Blanchard J."/>
            <person name="Woyke T."/>
        </authorList>
    </citation>
    <scope>NUCLEOTIDE SEQUENCE</scope>
    <source>
        <strain evidence="1">TEV1</strain>
    </source>
</reference>
<name>A0A3G4ZRH9_9VIRU</name>
<accession>A0A3G4ZRH9</accession>
<evidence type="ECO:0000313" key="1">
    <source>
        <dbReference type="EMBL" id="AYV76591.1"/>
    </source>
</evidence>
<sequence length="563" mass="65636">MTKLTNEEFIQKAKLIHGNKYDYSKVVYIDCFTEITIHCSEHGDFNQVPTYHLNKIGCKKCTNNKTNKLKTVNFLRKAKEIHRDKYDYSKFIYTNKDTKGIIICPVHSEFEQSPSNHLKTECYKCAKDKTRKNLETFINEVKIVHGDKYDYSKSNYLNSHTKITIICESHGNFEQIPSDHLAGKGCKKCAEENGRSTTEEFIEKTNAIHKEKYEYSKVIYTDCKTKITIICPEHGAFEQTPNSHLSKRGCRKCADKITTSLKEFIENAKRIHNDIYDYSSVIYKGVNKNVTITCPKHGDFEQQPRKHLSGQQCRKCGMEKIRMGLTEFIKRSNKIHNNTYDYSKAIYTTSDEDIEIICKTHGSFFQSPSNHLSDKGCVKCYHDTKRKTNGEFINDAKKIHGDMYDYSNVNYIDVETKVEIICKKHGSFCQQPKHHLNLKEKRGCRKCAVICYSKKSIKWLEYVANQKNVKIQHAENEGEFRIPETKYSADGYCKETNTIYEFHGTYHHGAPHIYDKNIINKMHNCTMGELYDKTCEKENTIKNLGYDLVTIWEDEWDKINKKK</sequence>
<proteinExistence type="predicted"/>
<protein>
    <submittedName>
        <fullName evidence="1">Uncharacterized protein</fullName>
    </submittedName>
</protein>
<gene>
    <name evidence="1" type="ORF">Terrestrivirus9_28</name>
</gene>
<organism evidence="1">
    <name type="scientific">Terrestrivirus sp</name>
    <dbReference type="NCBI Taxonomy" id="2487775"/>
    <lineage>
        <taxon>Viruses</taxon>
        <taxon>Varidnaviria</taxon>
        <taxon>Bamfordvirae</taxon>
        <taxon>Nucleocytoviricota</taxon>
        <taxon>Megaviricetes</taxon>
        <taxon>Imitervirales</taxon>
        <taxon>Mimiviridae</taxon>
        <taxon>Klosneuvirinae</taxon>
    </lineage>
</organism>
<dbReference type="EMBL" id="MK071987">
    <property type="protein sequence ID" value="AYV76591.1"/>
    <property type="molecule type" value="Genomic_DNA"/>
</dbReference>